<feature type="coiled-coil region" evidence="1">
    <location>
        <begin position="39"/>
        <end position="66"/>
    </location>
</feature>
<dbReference type="OrthoDB" id="9810604at2"/>
<feature type="signal peptide" evidence="2">
    <location>
        <begin position="1"/>
        <end position="23"/>
    </location>
</feature>
<reference evidence="3 4" key="1">
    <citation type="submission" date="2017-06" db="EMBL/GenBank/DDBJ databases">
        <title>Complete genome of Helicobacter apodemus.</title>
        <authorList>
            <person name="Cho S."/>
        </authorList>
    </citation>
    <scope>NUCLEOTIDE SEQUENCE [LARGE SCALE GENOMIC DNA]</scope>
    <source>
        <strain evidence="4">SNUVETPUB-15-01</strain>
    </source>
</reference>
<dbReference type="RefSeq" id="WP_108910996.1">
    <property type="nucleotide sequence ID" value="NZ_CP021886.1"/>
</dbReference>
<keyword evidence="1" id="KW-0175">Coiled coil</keyword>
<accession>A0A2U8FEA1</accession>
<dbReference type="AlphaFoldDB" id="A0A2U8FEA1"/>
<dbReference type="Proteomes" id="UP000244890">
    <property type="component" value="Chromosome"/>
</dbReference>
<dbReference type="EMBL" id="CP021886">
    <property type="protein sequence ID" value="AWI34157.1"/>
    <property type="molecule type" value="Genomic_DNA"/>
</dbReference>
<gene>
    <name evidence="3" type="ORF">CDV25_04795</name>
</gene>
<evidence type="ECO:0000256" key="1">
    <source>
        <dbReference type="SAM" id="Coils"/>
    </source>
</evidence>
<dbReference type="KEGG" id="had:CDV25_04795"/>
<feature type="chain" id="PRO_5015976419" evidence="2">
    <location>
        <begin position="24"/>
        <end position="217"/>
    </location>
</feature>
<sequence length="217" mass="25263">MFKNFIALLLLNLLLADSNTLYLGEVYEFAEKNLLELIQEHLIKNKDLIEKRANQAREEAKENIKNYKPKGMIPLTPATRDREFSPDLTYTLTQDIKDIKGNIIYPRGFTFNPAKYAKISYGIVVINANNPKELQWLEQSDYLNTMAYRIFLSDGSYYEMIEKYKQSFYYLSPEIAKRFALKHTPSIIKQQGDKIIVNEICLEKDKQDNTSNKGAKK</sequence>
<protein>
    <submittedName>
        <fullName evidence="3">Chromosome segregation protein ParM</fullName>
    </submittedName>
</protein>
<evidence type="ECO:0000256" key="2">
    <source>
        <dbReference type="SAM" id="SignalP"/>
    </source>
</evidence>
<evidence type="ECO:0000313" key="4">
    <source>
        <dbReference type="Proteomes" id="UP000244890"/>
    </source>
</evidence>
<keyword evidence="2" id="KW-0732">Signal</keyword>
<organism evidence="3 4">
    <name type="scientific">Helicobacter apodemus</name>
    <dbReference type="NCBI Taxonomy" id="135569"/>
    <lineage>
        <taxon>Bacteria</taxon>
        <taxon>Pseudomonadati</taxon>
        <taxon>Campylobacterota</taxon>
        <taxon>Epsilonproteobacteria</taxon>
        <taxon>Campylobacterales</taxon>
        <taxon>Helicobacteraceae</taxon>
        <taxon>Helicobacter</taxon>
    </lineage>
</organism>
<evidence type="ECO:0000313" key="3">
    <source>
        <dbReference type="EMBL" id="AWI34157.1"/>
    </source>
</evidence>
<proteinExistence type="predicted"/>
<name>A0A2U8FEA1_9HELI</name>